<evidence type="ECO:0000256" key="2">
    <source>
        <dbReference type="ARBA" id="ARBA00022578"/>
    </source>
</evidence>
<dbReference type="NCBIfam" id="TIGR01766">
    <property type="entry name" value="IS200/IS605 family accessory protein TnpB-like domain"/>
    <property type="match status" value="1"/>
</dbReference>
<keyword evidence="4" id="KW-0233">DNA recombination</keyword>
<evidence type="ECO:0000313" key="7">
    <source>
        <dbReference type="Proteomes" id="UP000076962"/>
    </source>
</evidence>
<gene>
    <name evidence="6" type="ORF">THIOM_004834</name>
</gene>
<name>A0A0A6P206_9GAMM</name>
<keyword evidence="2" id="KW-0815">Transposition</keyword>
<dbReference type="InterPro" id="IPR001959">
    <property type="entry name" value="Transposase"/>
</dbReference>
<dbReference type="GO" id="GO:0032196">
    <property type="term" value="P:transposition"/>
    <property type="evidence" value="ECO:0007669"/>
    <property type="project" value="UniProtKB-KW"/>
</dbReference>
<reference evidence="6 7" key="1">
    <citation type="submission" date="2016-05" db="EMBL/GenBank/DDBJ databases">
        <title>Single-cell genome of chain-forming Candidatus Thiomargarita nelsonii and comparison to other large sulfur-oxidizing bacteria.</title>
        <authorList>
            <person name="Winkel M."/>
            <person name="Salman V."/>
            <person name="Woyke T."/>
            <person name="Schulz-Vogt H."/>
            <person name="Richter M."/>
            <person name="Flood B."/>
            <person name="Bailey J."/>
            <person name="Amann R."/>
            <person name="Mussmann M."/>
        </authorList>
    </citation>
    <scope>NUCLEOTIDE SEQUENCE [LARGE SCALE GENOMIC DNA]</scope>
    <source>
        <strain evidence="6 7">THI036</strain>
    </source>
</reference>
<dbReference type="AlphaFoldDB" id="A0A0A6P206"/>
<evidence type="ECO:0000256" key="1">
    <source>
        <dbReference type="ARBA" id="ARBA00008761"/>
    </source>
</evidence>
<dbReference type="EMBL" id="LUTY01002766">
    <property type="protein sequence ID" value="OAD19528.1"/>
    <property type="molecule type" value="Genomic_DNA"/>
</dbReference>
<keyword evidence="3" id="KW-0238">DNA-binding</keyword>
<evidence type="ECO:0000259" key="5">
    <source>
        <dbReference type="Pfam" id="PF01385"/>
    </source>
</evidence>
<dbReference type="GO" id="GO:0003677">
    <property type="term" value="F:DNA binding"/>
    <property type="evidence" value="ECO:0007669"/>
    <property type="project" value="UniProtKB-KW"/>
</dbReference>
<dbReference type="PATRIC" id="fig|1003181.4.peg.6356"/>
<evidence type="ECO:0000256" key="3">
    <source>
        <dbReference type="ARBA" id="ARBA00023125"/>
    </source>
</evidence>
<comment type="similarity">
    <text evidence="1">In the C-terminal section; belongs to the transposase 35 family.</text>
</comment>
<dbReference type="InterPro" id="IPR010095">
    <property type="entry name" value="Cas12f1-like_TNB"/>
</dbReference>
<dbReference type="Pfam" id="PF01385">
    <property type="entry name" value="OrfB_IS605"/>
    <property type="match status" value="1"/>
</dbReference>
<sequence>MRALKTKIKGLKKPQFERLKELSHNAKNLYNQALWTLRETFEVTGKYFSYPQMDKAMKQVENLEGEVNYRLLKSAVAQQTLRRLDKNFKGFFHALQDFKKNPNKYPGKPRPPKYKQKKPDNLIYNTCAFQVKNKVNIAKEPFYAELKMPSGKFFLMAHQIIFVQLVVLEKGLEIKVPSNLWNNDIKQVEIIPKPHSFQAIFVYEENIDEFKKITPNDKVMSIDLGLNNLATCVTNGVIKPFIIDGRRLKSINAFYNKRKARIQSTLEKVNGRKWSQKLQNLTNRRNAAVNDYLHRATHVIVKTCVENNISKVVVGDVAKSLNNILLGKKTNQNFVNLALGQFVDKLSYKLGSHGIILEVTDESYTSKASFVDGDKMPKKYNPKAKKKQVFSGRRVKRGLYKASDDTLLNADANGAYSTHFKEE</sequence>
<feature type="domain" description="Probable transposase IS891/IS1136/IS1341" evidence="5">
    <location>
        <begin position="211"/>
        <end position="319"/>
    </location>
</feature>
<protein>
    <submittedName>
        <fullName evidence="6">Transposase, IS605 OrfB family</fullName>
    </submittedName>
</protein>
<evidence type="ECO:0000256" key="4">
    <source>
        <dbReference type="ARBA" id="ARBA00023172"/>
    </source>
</evidence>
<organism evidence="6 7">
    <name type="scientific">Candidatus Thiomargarita nelsonii</name>
    <dbReference type="NCBI Taxonomy" id="1003181"/>
    <lineage>
        <taxon>Bacteria</taxon>
        <taxon>Pseudomonadati</taxon>
        <taxon>Pseudomonadota</taxon>
        <taxon>Gammaproteobacteria</taxon>
        <taxon>Thiotrichales</taxon>
        <taxon>Thiotrichaceae</taxon>
        <taxon>Thiomargarita</taxon>
    </lineage>
</organism>
<proteinExistence type="inferred from homology"/>
<keyword evidence="7" id="KW-1185">Reference proteome</keyword>
<accession>A0A0A6P206</accession>
<comment type="caution">
    <text evidence="6">The sequence shown here is derived from an EMBL/GenBank/DDBJ whole genome shotgun (WGS) entry which is preliminary data.</text>
</comment>
<evidence type="ECO:0000313" key="6">
    <source>
        <dbReference type="EMBL" id="OAD19528.1"/>
    </source>
</evidence>
<dbReference type="NCBIfam" id="NF040570">
    <property type="entry name" value="guided_TnpB"/>
    <property type="match status" value="1"/>
</dbReference>
<dbReference type="Proteomes" id="UP000076962">
    <property type="component" value="Unassembled WGS sequence"/>
</dbReference>
<dbReference type="GO" id="GO:0006310">
    <property type="term" value="P:DNA recombination"/>
    <property type="evidence" value="ECO:0007669"/>
    <property type="project" value="UniProtKB-KW"/>
</dbReference>